<dbReference type="EMBL" id="JBAWKS010000002">
    <property type="protein sequence ID" value="MEI4551550.1"/>
    <property type="molecule type" value="Genomic_DNA"/>
</dbReference>
<dbReference type="RefSeq" id="WP_336436513.1">
    <property type="nucleotide sequence ID" value="NZ_JBAWKS010000002.1"/>
</dbReference>
<reference evidence="1 2" key="1">
    <citation type="submission" date="2023-12" db="EMBL/GenBank/DDBJ databases">
        <title>Friends and Foes: Symbiotic and Algicidal bacterial influence on Karenia brevis blooms.</title>
        <authorList>
            <person name="Fei C."/>
            <person name="Mohamed A.R."/>
            <person name="Booker A."/>
            <person name="Arshad M."/>
            <person name="Klass S."/>
            <person name="Ahn S."/>
            <person name="Gilbert P.M."/>
            <person name="Heil C.A."/>
            <person name="Martinez J.M."/>
            <person name="Amin S.A."/>
        </authorList>
    </citation>
    <scope>NUCLEOTIDE SEQUENCE [LARGE SCALE GENOMIC DNA]</scope>
    <source>
        <strain evidence="1 2">CE15</strain>
    </source>
</reference>
<evidence type="ECO:0000313" key="2">
    <source>
        <dbReference type="Proteomes" id="UP001382455"/>
    </source>
</evidence>
<name>A0ABU8EX41_9GAMM</name>
<evidence type="ECO:0000313" key="1">
    <source>
        <dbReference type="EMBL" id="MEI4551550.1"/>
    </source>
</evidence>
<dbReference type="Proteomes" id="UP001382455">
    <property type="component" value="Unassembled WGS sequence"/>
</dbReference>
<gene>
    <name evidence="1" type="ORF">WAE96_17880</name>
</gene>
<organism evidence="1 2">
    <name type="scientific">Pseudoalteromonas spongiae</name>
    <dbReference type="NCBI Taxonomy" id="298657"/>
    <lineage>
        <taxon>Bacteria</taxon>
        <taxon>Pseudomonadati</taxon>
        <taxon>Pseudomonadota</taxon>
        <taxon>Gammaproteobacteria</taxon>
        <taxon>Alteromonadales</taxon>
        <taxon>Pseudoalteromonadaceae</taxon>
        <taxon>Pseudoalteromonas</taxon>
    </lineage>
</organism>
<proteinExistence type="predicted"/>
<accession>A0ABU8EX41</accession>
<protein>
    <submittedName>
        <fullName evidence="1">Uncharacterized protein</fullName>
    </submittedName>
</protein>
<keyword evidence="2" id="KW-1185">Reference proteome</keyword>
<sequence>MEYALKHAKSLAKTLLKEAKSDNANVLKRLKKYYRLDENHPTELKLKMCQHLVAKDAGLFDWQQLHQLLSAEVADNTGQTNFGSVLHSSACDRFLNKWFSSYQEAQQALTKHSYLVPFKHQFMVVKGHYFAEIGISNMPELSEFNNDLVKAYPSDTWDKLVAQVFVAKRSKLK</sequence>
<comment type="caution">
    <text evidence="1">The sequence shown here is derived from an EMBL/GenBank/DDBJ whole genome shotgun (WGS) entry which is preliminary data.</text>
</comment>